<reference evidence="3 4" key="1">
    <citation type="submission" date="2013-09" db="EMBL/GenBank/DDBJ databases">
        <title>Whole genome shotgun sequence of Novosphingobium tardaugens NBRC 16725.</title>
        <authorList>
            <person name="Isaki S."/>
            <person name="Hosoyama A."/>
            <person name="Tsuchikane K."/>
            <person name="Katsumata H."/>
            <person name="Ando Y."/>
            <person name="Yamazaki S."/>
            <person name="Fujita N."/>
        </authorList>
    </citation>
    <scope>NUCLEOTIDE SEQUENCE [LARGE SCALE GENOMIC DNA]</scope>
    <source>
        <strain evidence="3 4">NBRC 16725</strain>
    </source>
</reference>
<dbReference type="InterPro" id="IPR054384">
    <property type="entry name" value="SecDF_P1_head"/>
</dbReference>
<protein>
    <recommendedName>
        <fullName evidence="2">SecDF P1 head subdomain domain-containing protein</fullName>
    </recommendedName>
</protein>
<dbReference type="Proteomes" id="UP000016568">
    <property type="component" value="Unassembled WGS sequence"/>
</dbReference>
<evidence type="ECO:0000313" key="4">
    <source>
        <dbReference type="Proteomes" id="UP000016568"/>
    </source>
</evidence>
<name>U2YHM4_9SPHN</name>
<organism evidence="3 4">
    <name type="scientific">Caenibius tardaugens NBRC 16725</name>
    <dbReference type="NCBI Taxonomy" id="1219035"/>
    <lineage>
        <taxon>Bacteria</taxon>
        <taxon>Pseudomonadati</taxon>
        <taxon>Pseudomonadota</taxon>
        <taxon>Alphaproteobacteria</taxon>
        <taxon>Sphingomonadales</taxon>
        <taxon>Erythrobacteraceae</taxon>
        <taxon>Caenibius</taxon>
    </lineage>
</organism>
<dbReference type="KEGG" id="ntd:EGO55_14975"/>
<feature type="signal peptide" evidence="1">
    <location>
        <begin position="1"/>
        <end position="22"/>
    </location>
</feature>
<dbReference type="AlphaFoldDB" id="U2YHM4"/>
<dbReference type="Pfam" id="PF22599">
    <property type="entry name" value="SecDF_P1_head"/>
    <property type="match status" value="1"/>
</dbReference>
<evidence type="ECO:0000313" key="3">
    <source>
        <dbReference type="EMBL" id="GAD47660.1"/>
    </source>
</evidence>
<sequence>MRALGFGLALALLFGATGPVGAGDRQTVPARGLWLEDIPLCRDTVIGASQEPDSMGQPDTLSIELTAEAGARLARLTSQHVGQPITIWLDGDVLIQPHVQEPIGGGRLSLSGLAEDELARVNTAAFAVCPDTDGNAPPASVPVPASP</sequence>
<keyword evidence="4" id="KW-1185">Reference proteome</keyword>
<dbReference type="EMBL" id="BASZ01000001">
    <property type="protein sequence ID" value="GAD47660.1"/>
    <property type="molecule type" value="Genomic_DNA"/>
</dbReference>
<gene>
    <name evidence="3" type="ORF">NT2_01_04310</name>
</gene>
<accession>U2YHM4</accession>
<feature type="chain" id="PRO_5030177684" description="SecDF P1 head subdomain domain-containing protein" evidence="1">
    <location>
        <begin position="23"/>
        <end position="147"/>
    </location>
</feature>
<proteinExistence type="predicted"/>
<keyword evidence="1" id="KW-0732">Signal</keyword>
<feature type="domain" description="SecDF P1 head subdomain" evidence="2">
    <location>
        <begin position="43"/>
        <end position="119"/>
    </location>
</feature>
<evidence type="ECO:0000256" key="1">
    <source>
        <dbReference type="SAM" id="SignalP"/>
    </source>
</evidence>
<dbReference type="RefSeq" id="WP_021688567.1">
    <property type="nucleotide sequence ID" value="NZ_BASZ01000001.1"/>
</dbReference>
<dbReference type="OrthoDB" id="7605670at2"/>
<dbReference type="Gene3D" id="3.30.1360.200">
    <property type="match status" value="1"/>
</dbReference>
<comment type="caution">
    <text evidence="3">The sequence shown here is derived from an EMBL/GenBank/DDBJ whole genome shotgun (WGS) entry which is preliminary data.</text>
</comment>
<evidence type="ECO:0000259" key="2">
    <source>
        <dbReference type="Pfam" id="PF22599"/>
    </source>
</evidence>